<evidence type="ECO:0000259" key="11">
    <source>
        <dbReference type="Pfam" id="PF10444"/>
    </source>
</evidence>
<feature type="region of interest" description="Disordered" evidence="10">
    <location>
        <begin position="123"/>
        <end position="217"/>
    </location>
</feature>
<dbReference type="InterPro" id="IPR018867">
    <property type="entry name" value="Cell_div_borealin"/>
</dbReference>
<evidence type="ECO:0000313" key="12">
    <source>
        <dbReference type="EMBL" id="KUJ11359.1"/>
    </source>
</evidence>
<keyword evidence="7" id="KW-0539">Nucleus</keyword>
<dbReference type="RefSeq" id="XP_018065714.1">
    <property type="nucleotide sequence ID" value="XM_018223032.1"/>
</dbReference>
<dbReference type="InParanoid" id="A0A194WUL3"/>
<reference evidence="12 13" key="1">
    <citation type="submission" date="2015-10" db="EMBL/GenBank/DDBJ databases">
        <title>Full genome of DAOMC 229536 Phialocephala scopiformis, a fungal endophyte of spruce producing the potent anti-insectan compound rugulosin.</title>
        <authorList>
            <consortium name="DOE Joint Genome Institute"/>
            <person name="Walker A.K."/>
            <person name="Frasz S.L."/>
            <person name="Seifert K.A."/>
            <person name="Miller J.D."/>
            <person name="Mondo S.J."/>
            <person name="Labutti K."/>
            <person name="Lipzen A."/>
            <person name="Dockter R."/>
            <person name="Kennedy M."/>
            <person name="Grigoriev I.V."/>
            <person name="Spatafora J.W."/>
        </authorList>
    </citation>
    <scope>NUCLEOTIDE SEQUENCE [LARGE SCALE GENOMIC DNA]</scope>
    <source>
        <strain evidence="12 13">CBS 120377</strain>
    </source>
</reference>
<feature type="domain" description="Borealin N-terminal" evidence="11">
    <location>
        <begin position="60"/>
        <end position="114"/>
    </location>
</feature>
<evidence type="ECO:0000256" key="9">
    <source>
        <dbReference type="ARBA" id="ARBA00023328"/>
    </source>
</evidence>
<comment type="subcellular location">
    <subcellularLocation>
        <location evidence="2">Chromosome</location>
        <location evidence="2">Centromere</location>
    </subcellularLocation>
    <subcellularLocation>
        <location evidence="1">Nucleus</location>
    </subcellularLocation>
</comment>
<dbReference type="Pfam" id="PF10444">
    <property type="entry name" value="Nbl1_Borealin_N"/>
    <property type="match status" value="1"/>
</dbReference>
<dbReference type="GO" id="GO:0051301">
    <property type="term" value="P:cell division"/>
    <property type="evidence" value="ECO:0007669"/>
    <property type="project" value="UniProtKB-KW"/>
</dbReference>
<evidence type="ECO:0000256" key="7">
    <source>
        <dbReference type="ARBA" id="ARBA00023242"/>
    </source>
</evidence>
<evidence type="ECO:0000256" key="1">
    <source>
        <dbReference type="ARBA" id="ARBA00004123"/>
    </source>
</evidence>
<dbReference type="GeneID" id="28832758"/>
<dbReference type="GO" id="GO:0000070">
    <property type="term" value="P:mitotic sister chromatid segregation"/>
    <property type="evidence" value="ECO:0007669"/>
    <property type="project" value="TreeGrafter"/>
</dbReference>
<dbReference type="Proteomes" id="UP000070700">
    <property type="component" value="Unassembled WGS sequence"/>
</dbReference>
<feature type="compositionally biased region" description="Low complexity" evidence="10">
    <location>
        <begin position="335"/>
        <end position="352"/>
    </location>
</feature>
<evidence type="ECO:0000256" key="10">
    <source>
        <dbReference type="SAM" id="MobiDB-lite"/>
    </source>
</evidence>
<evidence type="ECO:0000256" key="4">
    <source>
        <dbReference type="ARBA" id="ARBA00022454"/>
    </source>
</evidence>
<proteinExistence type="inferred from homology"/>
<feature type="compositionally biased region" description="Low complexity" evidence="10">
    <location>
        <begin position="295"/>
        <end position="323"/>
    </location>
</feature>
<dbReference type="PANTHER" id="PTHR16040">
    <property type="entry name" value="AUSTRALIN, ISOFORM A-RELATED"/>
    <property type="match status" value="1"/>
</dbReference>
<dbReference type="EMBL" id="KQ947427">
    <property type="protein sequence ID" value="KUJ11359.1"/>
    <property type="molecule type" value="Genomic_DNA"/>
</dbReference>
<evidence type="ECO:0000256" key="2">
    <source>
        <dbReference type="ARBA" id="ARBA00004584"/>
    </source>
</evidence>
<dbReference type="GO" id="GO:0032133">
    <property type="term" value="C:chromosome passenger complex"/>
    <property type="evidence" value="ECO:0007669"/>
    <property type="project" value="TreeGrafter"/>
</dbReference>
<dbReference type="AlphaFoldDB" id="A0A194WUL3"/>
<dbReference type="GO" id="GO:0000775">
    <property type="term" value="C:chromosome, centromeric region"/>
    <property type="evidence" value="ECO:0007669"/>
    <property type="project" value="UniProtKB-SubCell"/>
</dbReference>
<feature type="compositionally biased region" description="Polar residues" evidence="10">
    <location>
        <begin position="197"/>
        <end position="209"/>
    </location>
</feature>
<keyword evidence="9" id="KW-0137">Centromere</keyword>
<evidence type="ECO:0000256" key="6">
    <source>
        <dbReference type="ARBA" id="ARBA00022776"/>
    </source>
</evidence>
<accession>A0A194WUL3</accession>
<comment type="similarity">
    <text evidence="3">Belongs to the borealin family.</text>
</comment>
<keyword evidence="8" id="KW-0131">Cell cycle</keyword>
<dbReference type="InterPro" id="IPR018851">
    <property type="entry name" value="Borealin_N"/>
</dbReference>
<dbReference type="KEGG" id="psco:LY89DRAFT_786968"/>
<dbReference type="PANTHER" id="PTHR16040:SF7">
    <property type="entry name" value="AUSTRALIN, ISOFORM A-RELATED"/>
    <property type="match status" value="1"/>
</dbReference>
<gene>
    <name evidence="12" type="ORF">LY89DRAFT_786968</name>
</gene>
<evidence type="ECO:0000256" key="3">
    <source>
        <dbReference type="ARBA" id="ARBA00009914"/>
    </source>
</evidence>
<dbReference type="GO" id="GO:0005634">
    <property type="term" value="C:nucleus"/>
    <property type="evidence" value="ECO:0007669"/>
    <property type="project" value="UniProtKB-SubCell"/>
</dbReference>
<protein>
    <recommendedName>
        <fullName evidence="11">Borealin N-terminal domain-containing protein</fullName>
    </recommendedName>
</protein>
<dbReference type="OrthoDB" id="2392550at2759"/>
<feature type="compositionally biased region" description="Polar residues" evidence="10">
    <location>
        <begin position="140"/>
        <end position="154"/>
    </location>
</feature>
<feature type="compositionally biased region" description="Polar residues" evidence="10">
    <location>
        <begin position="38"/>
        <end position="47"/>
    </location>
</feature>
<sequence>MAPTRSKKQRKSTESAGSVDIQSFPAPPQMVPTKMRSPATTPPNNRSPIRKPKMGITAAQRQALIDNLQLEITERARKLRAQYTMQAQQLKTRIEIRVNRIPVALRKAKMGDLLLKYSETASKPAASTYKVHSPAKNLLQAEQSRSRASPSPNRGTKRLSVDMDKENEDIENPKKRTRAAPVPPARTTSRAKIAPSQVLSPRSANSRTLPRSPIARPISPQKSFLARPVSPLKPVAPAPAGGAAGILTNMVEKAKTTRATVSRKVTAESSTTGAGRGRRAAPPASAPKIGKGRASTISESSDSSSTTVVRKPVPAKKAPAKKTMMSTIKGMGSQKKMPAAAKSTASAAPVSTGRVLRKRN</sequence>
<keyword evidence="6" id="KW-0498">Mitosis</keyword>
<feature type="compositionally biased region" description="Basic residues" evidence="10">
    <location>
        <begin position="1"/>
        <end position="10"/>
    </location>
</feature>
<dbReference type="GO" id="GO:0051233">
    <property type="term" value="C:spindle midzone"/>
    <property type="evidence" value="ECO:0007669"/>
    <property type="project" value="TreeGrafter"/>
</dbReference>
<evidence type="ECO:0000313" key="13">
    <source>
        <dbReference type="Proteomes" id="UP000070700"/>
    </source>
</evidence>
<keyword evidence="13" id="KW-1185">Reference proteome</keyword>
<keyword evidence="5" id="KW-0132">Cell division</keyword>
<organism evidence="12 13">
    <name type="scientific">Mollisia scopiformis</name>
    <name type="common">Conifer needle endophyte fungus</name>
    <name type="synonym">Phialocephala scopiformis</name>
    <dbReference type="NCBI Taxonomy" id="149040"/>
    <lineage>
        <taxon>Eukaryota</taxon>
        <taxon>Fungi</taxon>
        <taxon>Dikarya</taxon>
        <taxon>Ascomycota</taxon>
        <taxon>Pezizomycotina</taxon>
        <taxon>Leotiomycetes</taxon>
        <taxon>Helotiales</taxon>
        <taxon>Mollisiaceae</taxon>
        <taxon>Mollisia</taxon>
    </lineage>
</organism>
<evidence type="ECO:0000256" key="8">
    <source>
        <dbReference type="ARBA" id="ARBA00023306"/>
    </source>
</evidence>
<keyword evidence="4" id="KW-0158">Chromosome</keyword>
<feature type="region of interest" description="Disordered" evidence="10">
    <location>
        <begin position="1"/>
        <end position="53"/>
    </location>
</feature>
<name>A0A194WUL3_MOLSC</name>
<evidence type="ECO:0000256" key="5">
    <source>
        <dbReference type="ARBA" id="ARBA00022618"/>
    </source>
</evidence>
<feature type="region of interest" description="Disordered" evidence="10">
    <location>
        <begin position="257"/>
        <end position="360"/>
    </location>
</feature>